<dbReference type="InterPro" id="IPR007321">
    <property type="entry name" value="Transposase_28"/>
</dbReference>
<dbReference type="Pfam" id="PF04195">
    <property type="entry name" value="Transposase_28"/>
    <property type="match status" value="1"/>
</dbReference>
<name>A0ABD1P1W9_9LAMI</name>
<protein>
    <recommendedName>
        <fullName evidence="2">Transposase (putative) gypsy type domain-containing protein</fullName>
    </recommendedName>
</protein>
<dbReference type="Proteomes" id="UP001604336">
    <property type="component" value="Unassembled WGS sequence"/>
</dbReference>
<proteinExistence type="predicted"/>
<organism evidence="3 4">
    <name type="scientific">Abeliophyllum distichum</name>
    <dbReference type="NCBI Taxonomy" id="126358"/>
    <lineage>
        <taxon>Eukaryota</taxon>
        <taxon>Viridiplantae</taxon>
        <taxon>Streptophyta</taxon>
        <taxon>Embryophyta</taxon>
        <taxon>Tracheophyta</taxon>
        <taxon>Spermatophyta</taxon>
        <taxon>Magnoliopsida</taxon>
        <taxon>eudicotyledons</taxon>
        <taxon>Gunneridae</taxon>
        <taxon>Pentapetalae</taxon>
        <taxon>asterids</taxon>
        <taxon>lamiids</taxon>
        <taxon>Lamiales</taxon>
        <taxon>Oleaceae</taxon>
        <taxon>Forsythieae</taxon>
        <taxon>Abeliophyllum</taxon>
    </lineage>
</organism>
<gene>
    <name evidence="3" type="ORF">Adt_46173</name>
</gene>
<keyword evidence="4" id="KW-1185">Reference proteome</keyword>
<dbReference type="EMBL" id="JBFOLK010000042">
    <property type="protein sequence ID" value="KAL2457878.1"/>
    <property type="molecule type" value="Genomic_DNA"/>
</dbReference>
<evidence type="ECO:0000313" key="4">
    <source>
        <dbReference type="Proteomes" id="UP001604336"/>
    </source>
</evidence>
<evidence type="ECO:0000256" key="1">
    <source>
        <dbReference type="SAM" id="MobiDB-lite"/>
    </source>
</evidence>
<evidence type="ECO:0000259" key="2">
    <source>
        <dbReference type="Pfam" id="PF04195"/>
    </source>
</evidence>
<feature type="compositionally biased region" description="Low complexity" evidence="1">
    <location>
        <begin position="314"/>
        <end position="327"/>
    </location>
</feature>
<feature type="region of interest" description="Disordered" evidence="1">
    <location>
        <begin position="287"/>
        <end position="338"/>
    </location>
</feature>
<comment type="caution">
    <text evidence="3">The sequence shown here is derived from an EMBL/GenBank/DDBJ whole genome shotgun (WGS) entry which is preliminary data.</text>
</comment>
<evidence type="ECO:0000313" key="3">
    <source>
        <dbReference type="EMBL" id="KAL2457878.1"/>
    </source>
</evidence>
<reference evidence="4" key="1">
    <citation type="submission" date="2024-07" db="EMBL/GenBank/DDBJ databases">
        <title>Two chromosome-level genome assemblies of Korean endemic species Abeliophyllum distichum and Forsythia ovata (Oleaceae).</title>
        <authorList>
            <person name="Jang H."/>
        </authorList>
    </citation>
    <scope>NUCLEOTIDE SEQUENCE [LARGE SCALE GENOMIC DNA]</scope>
</reference>
<sequence length="353" mass="40377">MVRSQSNPTPSTLTSLSRSPYVPHRLRNIPRLPSTYNERKLERIVDHFFLSHKHSYRAPGPTEYLPTGRPRKEAIYQDSLKAGLRFLLHPFLVDFFCTFYLTPGQLVPNVLRILNYYLMISLKHNLEPSLDLFCILFEMKILNRYNCFMVFSHHGRGLPAHDHFKIPNCPSSNSGWKNRYFFISPDNGTFSFPVEWSPPPLGDFNKTHILSEFEIDYLIIIRSLEPLARSMNDVLTDDALVSVGIGRPYDKSADQFSEEFLGELARKNERSRKKRKRVLLSTENLKSFRPLPSHSTPQSLNEAGDSTLPLTRVPPSQTSPSTLSSPSHHAGPSCNLRRPTDKIDDWVFGLGGH</sequence>
<dbReference type="AlphaFoldDB" id="A0ABD1P1W9"/>
<feature type="domain" description="Transposase (putative) gypsy type" evidence="2">
    <location>
        <begin position="76"/>
        <end position="139"/>
    </location>
</feature>
<accession>A0ABD1P1W9</accession>